<dbReference type="RefSeq" id="WP_108528306.1">
    <property type="nucleotide sequence ID" value="NZ_MUXF01000019.1"/>
</dbReference>
<dbReference type="Proteomes" id="UP000251311">
    <property type="component" value="Unassembled WGS sequence"/>
</dbReference>
<organism evidence="1 2">
    <name type="scientific">Arcobacter lacus</name>
    <dbReference type="NCBI Taxonomy" id="1912876"/>
    <lineage>
        <taxon>Bacteria</taxon>
        <taxon>Pseudomonadati</taxon>
        <taxon>Campylobacterota</taxon>
        <taxon>Epsilonproteobacteria</taxon>
        <taxon>Campylobacterales</taxon>
        <taxon>Arcobacteraceae</taxon>
        <taxon>Arcobacter</taxon>
    </lineage>
</organism>
<evidence type="ECO:0008006" key="3">
    <source>
        <dbReference type="Google" id="ProtNLM"/>
    </source>
</evidence>
<name>A0ABX5JIH0_9BACT</name>
<reference evidence="1 2" key="1">
    <citation type="submission" date="2017-02" db="EMBL/GenBank/DDBJ databases">
        <title>Arcobacter lacus sp. nov., a new species isolated from reclaimed water.</title>
        <authorList>
            <person name="Figueras M.J."/>
            <person name="Perez-Cataluna A."/>
            <person name="Salas-Masso N."/>
        </authorList>
    </citation>
    <scope>NUCLEOTIDE SEQUENCE [LARGE SCALE GENOMIC DNA]</scope>
    <source>
        <strain evidence="1 2">RW43-9</strain>
    </source>
</reference>
<proteinExistence type="predicted"/>
<comment type="caution">
    <text evidence="1">The sequence shown here is derived from an EMBL/GenBank/DDBJ whole genome shotgun (WGS) entry which is preliminary data.</text>
</comment>
<keyword evidence="2" id="KW-1185">Reference proteome</keyword>
<evidence type="ECO:0000313" key="2">
    <source>
        <dbReference type="Proteomes" id="UP000251311"/>
    </source>
</evidence>
<evidence type="ECO:0000313" key="1">
    <source>
        <dbReference type="EMBL" id="PUE64608.1"/>
    </source>
</evidence>
<sequence length="518" mass="61545">MNLLEKLFIQYYQVSNNKLNLSEKIKLINDELKFHKEVPLMFIGLITDLLINEPECYFNKDVKEEIYINLTSLYNLDKDKFIESFYKNQNRLFHSINSYYQILEIYNELDDVDFDNGTKTKVYYLPIITQLMEFCLSHIYKLILYIINDFETKDYTKQTKLGQLKDNLNKFDYKYLIDINIDFRNAISHGNIELYTDKIVLTEKGIELKYYELNEMKNKLLDISSGAILGIIKFISDNNIINPTYLSKIDEKVQYEYLRLFLQNENIKVKSFSKGIIGTTQFNIHLTINNINDTNSIIHLLVLVGKIIYISFNNYERYFISYSHPYSINGMVSFEKEQLEKMLFNEDISELDKLLSKDSLILIPTIQYINIDNRSYKFQIFPKIVGQNWEVKSIKDISIENYKRFEANLIIDNGNITKQEINNLLLQVTKKIRLLENKSNPITKIKHGKIEADIVRLKVFYKSKNRDLSLLSRNESFICFVHYYKSEKLPKLTVPFLDNYVYEDLKKLDIFWNKNLKL</sequence>
<protein>
    <recommendedName>
        <fullName evidence="3">Apea-like HEPN domain-containing protein</fullName>
    </recommendedName>
</protein>
<dbReference type="EMBL" id="MUXF01000019">
    <property type="protein sequence ID" value="PUE64608.1"/>
    <property type="molecule type" value="Genomic_DNA"/>
</dbReference>
<gene>
    <name evidence="1" type="ORF">B0175_09315</name>
</gene>
<accession>A0ABX5JIH0</accession>